<feature type="compositionally biased region" description="Basic and acidic residues" evidence="7">
    <location>
        <begin position="625"/>
        <end position="644"/>
    </location>
</feature>
<evidence type="ECO:0000256" key="3">
    <source>
        <dbReference type="ARBA" id="ARBA00022737"/>
    </source>
</evidence>
<protein>
    <submittedName>
        <fullName evidence="8">TPR protein</fullName>
    </submittedName>
</protein>
<evidence type="ECO:0000256" key="5">
    <source>
        <dbReference type="PROSITE-ProRule" id="PRU00339"/>
    </source>
</evidence>
<sequence length="972" mass="114752">MSDTTKAEYNKFNSIIDPIDIAKDGKVWKNDADIKKQAKIYLSKLESELKNSWYSESKISFIMGNGFSKVKDILEMQDIEKRNLQELLNKARKEIIWETKIALSWLEQESGPVEAIVSWPKAALTFALASLWLEIAWPTEAYAWDEDAFSPDEASASENEENNKNEWWIDLINAATLAALTATLAVVVYNIKKWNLKGAKELLVKWLRKIWLKTKKTKVSLGEKIKKASNIRVLDNKERHALRSKEIKELLKTKKVVKEPTLWEKLKERANGLVNWLKKKEWLKTKKIKEPLWERIKNATSIKILSKEEQHLRRNAEIRKLLSTQKIAKEKFSSIKNALSWAKENPKKTVTAWTVLAVWTGGSLMYFMVFDNEKTWEKELKPVNSEKYTENSVLYLKQEFDKVLKKWKMTKEEFEKLTKLYDDNNMSLDKWSRKHILSFLSHSKQAFNEAQDWMFYSKDVIDLWTKNIDIKPDNEAIAQYIKIKADAFYDAEKYQEALAQYNKYLEKKWIKTPEQITDWVLAFNIWHSLIEIEQYEKSIPYHNKSIELEQDSMCYNNRWVAYENLNRHNEAMADFKKALELDPNSELAKDNIKSLKEKIKNQWKKVEESPEATAPDQEAVGTSAKPEKESEKWKPSENKAAKWHEKWPSEKKAVKWHEKWKSWISKKAKKAEATEESKDFKAWIYCVNTLSWALNVHPEWKWSEIMTTLKKWTEIETTWKVVTMEIRNKKYKCAEVKLSDWKIWYVALRYLQFSKANEVKESWETIENAKSKLSASISTAKSLEKQDLKNMEALKNVWKEIEEAIKVAEKINDKKDLTISEINEANKKLEDLLTKRNNILKEMQTKTEPEKVSADLSSWIKEKLENGETVEVASYKYMQREDWQFTYEDSDVKYDEEKWILYKEKTYSESFDLYKKNGCYILEMDGISIFSDDKHTFTSLPSRSEIIAKIEEMKNKYTNLQTKEKVEVELKI</sequence>
<keyword evidence="2" id="KW-0963">Cytoplasm</keyword>
<organism evidence="8">
    <name type="scientific">uncultured bacterium</name>
    <name type="common">gcode 4</name>
    <dbReference type="NCBI Taxonomy" id="1234023"/>
    <lineage>
        <taxon>Bacteria</taxon>
        <taxon>environmental samples</taxon>
    </lineage>
</organism>
<comment type="caution">
    <text evidence="8">The sequence shown here is derived from an EMBL/GenBank/DDBJ whole genome shotgun (WGS) entry which is preliminary data.</text>
</comment>
<dbReference type="GO" id="GO:0006626">
    <property type="term" value="P:protein targeting to mitochondrion"/>
    <property type="evidence" value="ECO:0007669"/>
    <property type="project" value="TreeGrafter"/>
</dbReference>
<name>K2G7C7_9BACT</name>
<reference evidence="8" key="1">
    <citation type="journal article" date="2012" name="Science">
        <title>Fermentation, hydrogen, and sulfur metabolism in multiple uncultivated bacterial phyla.</title>
        <authorList>
            <person name="Wrighton K.C."/>
            <person name="Thomas B.C."/>
            <person name="Sharon I."/>
            <person name="Miller C.S."/>
            <person name="Castelle C.J."/>
            <person name="VerBerkmoes N.C."/>
            <person name="Wilkins M.J."/>
            <person name="Hettich R.L."/>
            <person name="Lipton M.S."/>
            <person name="Williams K.H."/>
            <person name="Long P.E."/>
            <person name="Banfield J.F."/>
        </authorList>
    </citation>
    <scope>NUCLEOTIDE SEQUENCE [LARGE SCALE GENOMIC DNA]</scope>
</reference>
<dbReference type="AlphaFoldDB" id="K2G7C7"/>
<dbReference type="PANTHER" id="PTHR45984">
    <property type="entry name" value="RNA (RNA) POLYMERASE II ASSOCIATED PROTEIN HOMOLOG"/>
    <property type="match status" value="1"/>
</dbReference>
<dbReference type="InterPro" id="IPR011990">
    <property type="entry name" value="TPR-like_helical_dom_sf"/>
</dbReference>
<dbReference type="SUPFAM" id="SSF48452">
    <property type="entry name" value="TPR-like"/>
    <property type="match status" value="1"/>
</dbReference>
<accession>K2G7C7</accession>
<evidence type="ECO:0000256" key="2">
    <source>
        <dbReference type="ARBA" id="ARBA00022490"/>
    </source>
</evidence>
<evidence type="ECO:0000256" key="6">
    <source>
        <dbReference type="SAM" id="Coils"/>
    </source>
</evidence>
<evidence type="ECO:0000256" key="4">
    <source>
        <dbReference type="ARBA" id="ARBA00022803"/>
    </source>
</evidence>
<dbReference type="PROSITE" id="PS50005">
    <property type="entry name" value="TPR"/>
    <property type="match status" value="1"/>
</dbReference>
<evidence type="ECO:0000313" key="8">
    <source>
        <dbReference type="EMBL" id="EKE25984.1"/>
    </source>
</evidence>
<feature type="coiled-coil region" evidence="6">
    <location>
        <begin position="766"/>
        <end position="846"/>
    </location>
</feature>
<dbReference type="PANTHER" id="PTHR45984:SF1">
    <property type="entry name" value="SPAG1 AXONEMAL DYNEIN ASSEMBLY FACTOR"/>
    <property type="match status" value="1"/>
</dbReference>
<keyword evidence="6" id="KW-0175">Coiled coil</keyword>
<keyword evidence="3" id="KW-0677">Repeat</keyword>
<dbReference type="EMBL" id="AMFJ01001000">
    <property type="protein sequence ID" value="EKE25984.1"/>
    <property type="molecule type" value="Genomic_DNA"/>
</dbReference>
<dbReference type="SMART" id="SM00028">
    <property type="entry name" value="TPR"/>
    <property type="match status" value="1"/>
</dbReference>
<gene>
    <name evidence="8" type="ORF">ACD_4C00484G0002</name>
</gene>
<comment type="subcellular location">
    <subcellularLocation>
        <location evidence="1">Cytoplasm</location>
    </subcellularLocation>
</comment>
<proteinExistence type="predicted"/>
<dbReference type="GO" id="GO:0031072">
    <property type="term" value="F:heat shock protein binding"/>
    <property type="evidence" value="ECO:0007669"/>
    <property type="project" value="TreeGrafter"/>
</dbReference>
<dbReference type="Gene3D" id="1.25.40.10">
    <property type="entry name" value="Tetratricopeptide repeat domain"/>
    <property type="match status" value="1"/>
</dbReference>
<dbReference type="InterPro" id="IPR019734">
    <property type="entry name" value="TPR_rpt"/>
</dbReference>
<evidence type="ECO:0000256" key="1">
    <source>
        <dbReference type="ARBA" id="ARBA00004496"/>
    </source>
</evidence>
<evidence type="ECO:0000256" key="7">
    <source>
        <dbReference type="SAM" id="MobiDB-lite"/>
    </source>
</evidence>
<dbReference type="InterPro" id="IPR051982">
    <property type="entry name" value="CiliaryAsmbly_MitoImport"/>
</dbReference>
<feature type="region of interest" description="Disordered" evidence="7">
    <location>
        <begin position="606"/>
        <end position="644"/>
    </location>
</feature>
<dbReference type="GO" id="GO:0005829">
    <property type="term" value="C:cytosol"/>
    <property type="evidence" value="ECO:0007669"/>
    <property type="project" value="TreeGrafter"/>
</dbReference>
<keyword evidence="4 5" id="KW-0802">TPR repeat</keyword>
<feature type="repeat" description="TPR" evidence="5">
    <location>
        <begin position="552"/>
        <end position="585"/>
    </location>
</feature>